<keyword evidence="2 5" id="KW-0812">Transmembrane</keyword>
<dbReference type="Pfam" id="PF00083">
    <property type="entry name" value="Sugar_tr"/>
    <property type="match status" value="1"/>
</dbReference>
<evidence type="ECO:0000256" key="1">
    <source>
        <dbReference type="ARBA" id="ARBA00004141"/>
    </source>
</evidence>
<name>A0A8S0ZGY8_ARCPL</name>
<dbReference type="PROSITE" id="PS50850">
    <property type="entry name" value="MFS"/>
    <property type="match status" value="1"/>
</dbReference>
<feature type="transmembrane region" description="Helical" evidence="5">
    <location>
        <begin position="311"/>
        <end position="331"/>
    </location>
</feature>
<dbReference type="AlphaFoldDB" id="A0A8S0ZGY8"/>
<dbReference type="SUPFAM" id="SSF103473">
    <property type="entry name" value="MFS general substrate transporter"/>
    <property type="match status" value="1"/>
</dbReference>
<keyword evidence="3 5" id="KW-1133">Transmembrane helix</keyword>
<dbReference type="GO" id="GO:0022857">
    <property type="term" value="F:transmembrane transporter activity"/>
    <property type="evidence" value="ECO:0007669"/>
    <property type="project" value="InterPro"/>
</dbReference>
<dbReference type="GO" id="GO:0016020">
    <property type="term" value="C:membrane"/>
    <property type="evidence" value="ECO:0007669"/>
    <property type="project" value="UniProtKB-SubCell"/>
</dbReference>
<feature type="transmembrane region" description="Helical" evidence="5">
    <location>
        <begin position="167"/>
        <end position="188"/>
    </location>
</feature>
<evidence type="ECO:0000313" key="7">
    <source>
        <dbReference type="EMBL" id="CAB3233021.1"/>
    </source>
</evidence>
<dbReference type="Proteomes" id="UP000494106">
    <property type="component" value="Unassembled WGS sequence"/>
</dbReference>
<proteinExistence type="predicted"/>
<keyword evidence="4 5" id="KW-0472">Membrane</keyword>
<dbReference type="EMBL" id="CADEBC010000479">
    <property type="protein sequence ID" value="CAB3233021.1"/>
    <property type="molecule type" value="Genomic_DNA"/>
</dbReference>
<accession>A0A8S0ZGY8</accession>
<dbReference type="InterPro" id="IPR020846">
    <property type="entry name" value="MFS_dom"/>
</dbReference>
<sequence length="452" mass="50416">MELNQIKEVVTEKNEKDKLINAIGELGKWQVLMLMLVVWPTKISAGWQQLGIIFIAPTTKFMCTDTNLTEKVEMSKCYDDCANYEYHTEFGNTIISQWELICDRAWMAHFTQTVNMFGVLVGSVSFGFVADRYGRRPALLTACVLQLITTMAEAFCPTYWIFTGVRFFLGTSTAGTLLCAFIFIIEITGPRHRELIACLSAIPLSIGEMTMPIFAYFLRTYDMFCLGVAIPNLLYLVYFFIMPESPKWLITTGRLEEASMVMTQAAQWNNLPTENMLEVVKSIAADNVNSNDKKQSKATYMDLVKTKALKLNSICSCTIWFTLGITFYGSNQYIGETSSNIFISIFLAGLLQILKQTKILSFTFSDSGIDTGICPLYMFTSELFPTVARNMAMGASSMVSRIGSMIAPFVAGLKIVAPWLPPAAFACIPLLAAIACYLLPETRGNKLSDHLA</sequence>
<evidence type="ECO:0000256" key="5">
    <source>
        <dbReference type="SAM" id="Phobius"/>
    </source>
</evidence>
<dbReference type="OrthoDB" id="5296287at2759"/>
<feature type="domain" description="Major facilitator superfamily (MFS) profile" evidence="6">
    <location>
        <begin position="51"/>
        <end position="452"/>
    </location>
</feature>
<evidence type="ECO:0000313" key="8">
    <source>
        <dbReference type="Proteomes" id="UP000494106"/>
    </source>
</evidence>
<organism evidence="7 8">
    <name type="scientific">Arctia plantaginis</name>
    <name type="common">Wood tiger moth</name>
    <name type="synonym">Phalaena plantaginis</name>
    <dbReference type="NCBI Taxonomy" id="874455"/>
    <lineage>
        <taxon>Eukaryota</taxon>
        <taxon>Metazoa</taxon>
        <taxon>Ecdysozoa</taxon>
        <taxon>Arthropoda</taxon>
        <taxon>Hexapoda</taxon>
        <taxon>Insecta</taxon>
        <taxon>Pterygota</taxon>
        <taxon>Neoptera</taxon>
        <taxon>Endopterygota</taxon>
        <taxon>Lepidoptera</taxon>
        <taxon>Glossata</taxon>
        <taxon>Ditrysia</taxon>
        <taxon>Noctuoidea</taxon>
        <taxon>Erebidae</taxon>
        <taxon>Arctiinae</taxon>
        <taxon>Arctia</taxon>
    </lineage>
</organism>
<dbReference type="InterPro" id="IPR036259">
    <property type="entry name" value="MFS_trans_sf"/>
</dbReference>
<dbReference type="Gene3D" id="1.20.1250.20">
    <property type="entry name" value="MFS general substrate transporter like domains"/>
    <property type="match status" value="1"/>
</dbReference>
<evidence type="ECO:0000256" key="2">
    <source>
        <dbReference type="ARBA" id="ARBA00022692"/>
    </source>
</evidence>
<feature type="transmembrane region" description="Helical" evidence="5">
    <location>
        <begin position="423"/>
        <end position="440"/>
    </location>
</feature>
<feature type="transmembrane region" description="Helical" evidence="5">
    <location>
        <begin position="106"/>
        <end position="130"/>
    </location>
</feature>
<feature type="transmembrane region" description="Helical" evidence="5">
    <location>
        <begin position="137"/>
        <end position="161"/>
    </location>
</feature>
<evidence type="ECO:0000256" key="4">
    <source>
        <dbReference type="ARBA" id="ARBA00023136"/>
    </source>
</evidence>
<evidence type="ECO:0000259" key="6">
    <source>
        <dbReference type="PROSITE" id="PS50850"/>
    </source>
</evidence>
<dbReference type="InterPro" id="IPR005828">
    <property type="entry name" value="MFS_sugar_transport-like"/>
</dbReference>
<feature type="transmembrane region" description="Helical" evidence="5">
    <location>
        <begin position="195"/>
        <end position="215"/>
    </location>
</feature>
<keyword evidence="8" id="KW-1185">Reference proteome</keyword>
<evidence type="ECO:0000256" key="3">
    <source>
        <dbReference type="ARBA" id="ARBA00022989"/>
    </source>
</evidence>
<comment type="subcellular location">
    <subcellularLocation>
        <location evidence="1">Membrane</location>
        <topology evidence="1">Multi-pass membrane protein</topology>
    </subcellularLocation>
</comment>
<comment type="caution">
    <text evidence="7">The sequence shown here is derived from an EMBL/GenBank/DDBJ whole genome shotgun (WGS) entry which is preliminary data.</text>
</comment>
<feature type="transmembrane region" description="Helical" evidence="5">
    <location>
        <begin position="221"/>
        <end position="241"/>
    </location>
</feature>
<gene>
    <name evidence="7" type="ORF">APLA_LOCUS5019</name>
</gene>
<protein>
    <recommendedName>
        <fullName evidence="6">Major facilitator superfamily (MFS) profile domain-containing protein</fullName>
    </recommendedName>
</protein>
<dbReference type="PANTHER" id="PTHR24064">
    <property type="entry name" value="SOLUTE CARRIER FAMILY 22 MEMBER"/>
    <property type="match status" value="1"/>
</dbReference>
<reference evidence="7 8" key="1">
    <citation type="submission" date="2020-04" db="EMBL/GenBank/DDBJ databases">
        <authorList>
            <person name="Wallbank WR R."/>
            <person name="Pardo Diaz C."/>
            <person name="Kozak K."/>
            <person name="Martin S."/>
            <person name="Jiggins C."/>
            <person name="Moest M."/>
            <person name="Warren A I."/>
            <person name="Byers J.R.P. K."/>
            <person name="Montejo-Kovacevich G."/>
            <person name="Yen C E."/>
        </authorList>
    </citation>
    <scope>NUCLEOTIDE SEQUENCE [LARGE SCALE GENOMIC DNA]</scope>
</reference>